<accession>A0A455VIV8</accession>
<dbReference type="AlphaFoldDB" id="A0A455VIV8"/>
<reference evidence="1 2" key="1">
    <citation type="submission" date="2019-03" db="EMBL/GenBank/DDBJ databases">
        <title>The genome sequence of Candidatus Serratia symbiotica strain IS.</title>
        <authorList>
            <person name="Nikoh N."/>
            <person name="Koga R."/>
            <person name="Oshima K."/>
            <person name="Hattori M."/>
            <person name="Fukatsu T."/>
        </authorList>
    </citation>
    <scope>NUCLEOTIDE SEQUENCE [LARGE SCALE GENOMIC DNA]</scope>
    <source>
        <strain evidence="1 2">IS</strain>
        <plasmid evidence="2">pssyis1 dna</plasmid>
    </source>
</reference>
<evidence type="ECO:0000313" key="2">
    <source>
        <dbReference type="Proteomes" id="UP000324392"/>
    </source>
</evidence>
<geneLocation type="plasmid" evidence="2">
    <name>pssyis1 dna</name>
</geneLocation>
<name>A0A455VIV8_9GAMM</name>
<dbReference type="Proteomes" id="UP000324392">
    <property type="component" value="Plasmid pSsyis1"/>
</dbReference>
<dbReference type="EMBL" id="AP019532">
    <property type="protein sequence ID" value="BBI93029.1"/>
    <property type="molecule type" value="Genomic_DNA"/>
</dbReference>
<gene>
    <name evidence="1" type="ORF">SSYIS1_40260</name>
</gene>
<keyword evidence="1" id="KW-0614">Plasmid</keyword>
<organism evidence="1 2">
    <name type="scientific">Serratia symbiotica</name>
    <dbReference type="NCBI Taxonomy" id="138074"/>
    <lineage>
        <taxon>Bacteria</taxon>
        <taxon>Pseudomonadati</taxon>
        <taxon>Pseudomonadota</taxon>
        <taxon>Gammaproteobacteria</taxon>
        <taxon>Enterobacterales</taxon>
        <taxon>Yersiniaceae</taxon>
        <taxon>Serratia</taxon>
    </lineage>
</organism>
<sequence>MSISFGSGLLKETISAHQINKIIDSNHKVDGFFLKYGGKLKTSFSPQEERKQLII</sequence>
<protein>
    <submittedName>
        <fullName evidence="1">Uncharacterized protein</fullName>
    </submittedName>
</protein>
<evidence type="ECO:0000313" key="1">
    <source>
        <dbReference type="EMBL" id="BBI93029.1"/>
    </source>
</evidence>
<proteinExistence type="predicted"/>